<proteinExistence type="inferred from homology"/>
<evidence type="ECO:0000256" key="5">
    <source>
        <dbReference type="ARBA" id="ARBA00023136"/>
    </source>
</evidence>
<feature type="transmembrane region" description="Helical" evidence="6">
    <location>
        <begin position="102"/>
        <end position="119"/>
    </location>
</feature>
<dbReference type="Proteomes" id="UP001589810">
    <property type="component" value="Unassembled WGS sequence"/>
</dbReference>
<comment type="caution">
    <text evidence="8">The sequence shown here is derived from an EMBL/GenBank/DDBJ whole genome shotgun (WGS) entry which is preliminary data.</text>
</comment>
<evidence type="ECO:0000256" key="6">
    <source>
        <dbReference type="SAM" id="Phobius"/>
    </source>
</evidence>
<evidence type="ECO:0000256" key="1">
    <source>
        <dbReference type="ARBA" id="ARBA00004141"/>
    </source>
</evidence>
<keyword evidence="3 6" id="KW-0812">Transmembrane</keyword>
<dbReference type="Pfam" id="PF04138">
    <property type="entry name" value="GtrA_DPMS_TM"/>
    <property type="match status" value="1"/>
</dbReference>
<organism evidence="8 9">
    <name type="scientific">Kutzneria chonburiensis</name>
    <dbReference type="NCBI Taxonomy" id="1483604"/>
    <lineage>
        <taxon>Bacteria</taxon>
        <taxon>Bacillati</taxon>
        <taxon>Actinomycetota</taxon>
        <taxon>Actinomycetes</taxon>
        <taxon>Pseudonocardiales</taxon>
        <taxon>Pseudonocardiaceae</taxon>
        <taxon>Kutzneria</taxon>
    </lineage>
</organism>
<dbReference type="PANTHER" id="PTHR38459:SF1">
    <property type="entry name" value="PROPHAGE BACTOPRENOL-LINKED GLUCOSE TRANSLOCASE HOMOLOG"/>
    <property type="match status" value="1"/>
</dbReference>
<evidence type="ECO:0000256" key="3">
    <source>
        <dbReference type="ARBA" id="ARBA00022692"/>
    </source>
</evidence>
<evidence type="ECO:0000313" key="8">
    <source>
        <dbReference type="EMBL" id="MFC0540419.1"/>
    </source>
</evidence>
<comment type="similarity">
    <text evidence="2">Belongs to the GtrA family.</text>
</comment>
<dbReference type="InterPro" id="IPR051401">
    <property type="entry name" value="GtrA_CellWall_Glycosyl"/>
</dbReference>
<name>A0ABV6MJQ7_9PSEU</name>
<sequence>MPTETITPRRLTRAERIGIALTSWANRLPPKLRFITPEFVGFAILGTFTFLFDMAMLAALLHWTALPFQVCVGLGYLTAFGLNYVLNRTMNFRSHAPVGGQLLRYAVVMALDFGFTLEVTELLHDAGLPAMVARVATACCVGVFTYVGARFWVFRKETVQD</sequence>
<feature type="transmembrane region" description="Helical" evidence="6">
    <location>
        <begin position="131"/>
        <end position="153"/>
    </location>
</feature>
<keyword evidence="5 6" id="KW-0472">Membrane</keyword>
<evidence type="ECO:0000259" key="7">
    <source>
        <dbReference type="Pfam" id="PF04138"/>
    </source>
</evidence>
<evidence type="ECO:0000256" key="2">
    <source>
        <dbReference type="ARBA" id="ARBA00009399"/>
    </source>
</evidence>
<feature type="transmembrane region" description="Helical" evidence="6">
    <location>
        <begin position="66"/>
        <end position="86"/>
    </location>
</feature>
<keyword evidence="9" id="KW-1185">Reference proteome</keyword>
<reference evidence="8 9" key="1">
    <citation type="submission" date="2024-09" db="EMBL/GenBank/DDBJ databases">
        <authorList>
            <person name="Sun Q."/>
            <person name="Mori K."/>
        </authorList>
    </citation>
    <scope>NUCLEOTIDE SEQUENCE [LARGE SCALE GENOMIC DNA]</scope>
    <source>
        <strain evidence="8 9">TBRC 1432</strain>
    </source>
</reference>
<keyword evidence="4 6" id="KW-1133">Transmembrane helix</keyword>
<dbReference type="PANTHER" id="PTHR38459">
    <property type="entry name" value="PROPHAGE BACTOPRENOL-LINKED GLUCOSE TRANSLOCASE HOMOLOG"/>
    <property type="match status" value="1"/>
</dbReference>
<evidence type="ECO:0000256" key="4">
    <source>
        <dbReference type="ARBA" id="ARBA00022989"/>
    </source>
</evidence>
<gene>
    <name evidence="8" type="ORF">ACFFH7_02950</name>
</gene>
<protein>
    <submittedName>
        <fullName evidence="8">GtrA family protein</fullName>
    </submittedName>
</protein>
<feature type="transmembrane region" description="Helical" evidence="6">
    <location>
        <begin position="39"/>
        <end position="60"/>
    </location>
</feature>
<accession>A0ABV6MJQ7</accession>
<dbReference type="RefSeq" id="WP_273939199.1">
    <property type="nucleotide sequence ID" value="NZ_CP097263.1"/>
</dbReference>
<feature type="domain" description="GtrA/DPMS transmembrane" evidence="7">
    <location>
        <begin position="42"/>
        <end position="154"/>
    </location>
</feature>
<comment type="subcellular location">
    <subcellularLocation>
        <location evidence="1">Membrane</location>
        <topology evidence="1">Multi-pass membrane protein</topology>
    </subcellularLocation>
</comment>
<dbReference type="EMBL" id="JBHLUD010000001">
    <property type="protein sequence ID" value="MFC0540419.1"/>
    <property type="molecule type" value="Genomic_DNA"/>
</dbReference>
<dbReference type="InterPro" id="IPR007267">
    <property type="entry name" value="GtrA_DPMS_TM"/>
</dbReference>
<evidence type="ECO:0000313" key="9">
    <source>
        <dbReference type="Proteomes" id="UP001589810"/>
    </source>
</evidence>